<dbReference type="PANTHER" id="PTHR42798:SF7">
    <property type="entry name" value="ALPHA-D-RIBOSE 1-METHYLPHOSPHONATE 5-TRIPHOSPHATE SYNTHASE SUBUNIT PHNL"/>
    <property type="match status" value="1"/>
</dbReference>
<dbReference type="RefSeq" id="WP_167054657.1">
    <property type="nucleotide sequence ID" value="NZ_JAAOZR010000007.1"/>
</dbReference>
<evidence type="ECO:0000313" key="7">
    <source>
        <dbReference type="Proteomes" id="UP001519344"/>
    </source>
</evidence>
<dbReference type="InterPro" id="IPR003593">
    <property type="entry name" value="AAA+_ATPase"/>
</dbReference>
<evidence type="ECO:0000256" key="4">
    <source>
        <dbReference type="ARBA" id="ARBA00022840"/>
    </source>
</evidence>
<keyword evidence="4 6" id="KW-0067">ATP-binding</keyword>
<dbReference type="InterPro" id="IPR017911">
    <property type="entry name" value="MacB-like_ATP-bd"/>
</dbReference>
<dbReference type="Proteomes" id="UP001519344">
    <property type="component" value="Unassembled WGS sequence"/>
</dbReference>
<reference evidence="6 7" key="1">
    <citation type="submission" date="2021-03" db="EMBL/GenBank/DDBJ databases">
        <title>Genomic Encyclopedia of Type Strains, Phase IV (KMG-IV): sequencing the most valuable type-strain genomes for metagenomic binning, comparative biology and taxonomic classification.</title>
        <authorList>
            <person name="Goeker M."/>
        </authorList>
    </citation>
    <scope>NUCLEOTIDE SEQUENCE [LARGE SCALE GENOMIC DNA]</scope>
    <source>
        <strain evidence="6 7">DSM 24950</strain>
    </source>
</reference>
<accession>A0ABS4HZK3</accession>
<keyword evidence="7" id="KW-1185">Reference proteome</keyword>
<dbReference type="CDD" id="cd03255">
    <property type="entry name" value="ABC_MJ0796_LolCDE_FtsE"/>
    <property type="match status" value="1"/>
</dbReference>
<dbReference type="EMBL" id="JAGGKV010000007">
    <property type="protein sequence ID" value="MBP1963983.1"/>
    <property type="molecule type" value="Genomic_DNA"/>
</dbReference>
<dbReference type="InterPro" id="IPR017871">
    <property type="entry name" value="ABC_transporter-like_CS"/>
</dbReference>
<dbReference type="SMART" id="SM00382">
    <property type="entry name" value="AAA"/>
    <property type="match status" value="1"/>
</dbReference>
<evidence type="ECO:0000256" key="1">
    <source>
        <dbReference type="ARBA" id="ARBA00005417"/>
    </source>
</evidence>
<comment type="similarity">
    <text evidence="1">Belongs to the ABC transporter superfamily.</text>
</comment>
<dbReference type="PROSITE" id="PS50893">
    <property type="entry name" value="ABC_TRANSPORTER_2"/>
    <property type="match status" value="1"/>
</dbReference>
<evidence type="ECO:0000313" key="6">
    <source>
        <dbReference type="EMBL" id="MBP1963983.1"/>
    </source>
</evidence>
<name>A0ABS4HZK3_9BACL</name>
<sequence length="241" mass="26677">MTAIELTHVSKIYGDSQNSLTALDDINLVIDKGEFVAVIGPSGSGKTTLLNIMGCMDTITKGECKISGKSTIGLKDKQLVEIRNRVVSFIFQHYALLTNYSVYDNVTLPFVERNMSKRDCMEKARHYLNKLGIEELLHSKVKHLSGGQKQRVAIARALASEAEIIFADEPTGALDSVNADNLMQILADLNEEGKTIVVITHDSHVASYAKRKLAMKDGRIISDERLCSLIDESEERYTGNE</sequence>
<gene>
    <name evidence="6" type="ORF">J2Z65_003204</name>
</gene>
<keyword evidence="2" id="KW-0813">Transport</keyword>
<dbReference type="PANTHER" id="PTHR42798">
    <property type="entry name" value="LIPOPROTEIN-RELEASING SYSTEM ATP-BINDING PROTEIN LOLD"/>
    <property type="match status" value="1"/>
</dbReference>
<comment type="caution">
    <text evidence="6">The sequence shown here is derived from an EMBL/GenBank/DDBJ whole genome shotgun (WGS) entry which is preliminary data.</text>
</comment>
<dbReference type="InterPro" id="IPR003439">
    <property type="entry name" value="ABC_transporter-like_ATP-bd"/>
</dbReference>
<feature type="domain" description="ABC transporter" evidence="5">
    <location>
        <begin position="4"/>
        <end position="241"/>
    </location>
</feature>
<dbReference type="InterPro" id="IPR027417">
    <property type="entry name" value="P-loop_NTPase"/>
</dbReference>
<evidence type="ECO:0000256" key="2">
    <source>
        <dbReference type="ARBA" id="ARBA00022448"/>
    </source>
</evidence>
<organism evidence="6 7">
    <name type="scientific">Paenibacillus aceris</name>
    <dbReference type="NCBI Taxonomy" id="869555"/>
    <lineage>
        <taxon>Bacteria</taxon>
        <taxon>Bacillati</taxon>
        <taxon>Bacillota</taxon>
        <taxon>Bacilli</taxon>
        <taxon>Bacillales</taxon>
        <taxon>Paenibacillaceae</taxon>
        <taxon>Paenibacillus</taxon>
    </lineage>
</organism>
<dbReference type="PROSITE" id="PS00211">
    <property type="entry name" value="ABC_TRANSPORTER_1"/>
    <property type="match status" value="1"/>
</dbReference>
<dbReference type="Pfam" id="PF00005">
    <property type="entry name" value="ABC_tran"/>
    <property type="match status" value="1"/>
</dbReference>
<protein>
    <submittedName>
        <fullName evidence="6">ABC transport system ATP-binding protein</fullName>
    </submittedName>
</protein>
<dbReference type="SUPFAM" id="SSF52540">
    <property type="entry name" value="P-loop containing nucleoside triphosphate hydrolases"/>
    <property type="match status" value="1"/>
</dbReference>
<keyword evidence="3" id="KW-0547">Nucleotide-binding</keyword>
<evidence type="ECO:0000259" key="5">
    <source>
        <dbReference type="PROSITE" id="PS50893"/>
    </source>
</evidence>
<dbReference type="GO" id="GO:0005524">
    <property type="term" value="F:ATP binding"/>
    <property type="evidence" value="ECO:0007669"/>
    <property type="project" value="UniProtKB-KW"/>
</dbReference>
<proteinExistence type="inferred from homology"/>
<dbReference type="Gene3D" id="3.40.50.300">
    <property type="entry name" value="P-loop containing nucleotide triphosphate hydrolases"/>
    <property type="match status" value="1"/>
</dbReference>
<evidence type="ECO:0000256" key="3">
    <source>
        <dbReference type="ARBA" id="ARBA00022741"/>
    </source>
</evidence>